<evidence type="ECO:0000313" key="2">
    <source>
        <dbReference type="Proteomes" id="UP000615446"/>
    </source>
</evidence>
<dbReference type="EMBL" id="BLAL01000324">
    <property type="protein sequence ID" value="GET03669.1"/>
    <property type="molecule type" value="Genomic_DNA"/>
</dbReference>
<dbReference type="Gene3D" id="1.10.10.60">
    <property type="entry name" value="Homeodomain-like"/>
    <property type="match status" value="1"/>
</dbReference>
<organism evidence="1 2">
    <name type="scientific">Rhizophagus clarus</name>
    <dbReference type="NCBI Taxonomy" id="94130"/>
    <lineage>
        <taxon>Eukaryota</taxon>
        <taxon>Fungi</taxon>
        <taxon>Fungi incertae sedis</taxon>
        <taxon>Mucoromycota</taxon>
        <taxon>Glomeromycotina</taxon>
        <taxon>Glomeromycetes</taxon>
        <taxon>Glomerales</taxon>
        <taxon>Glomeraceae</taxon>
        <taxon>Rhizophagus</taxon>
    </lineage>
</organism>
<dbReference type="AlphaFoldDB" id="A0A8H3R520"/>
<proteinExistence type="predicted"/>
<protein>
    <recommendedName>
        <fullName evidence="3">HTH myb-type domain-containing protein</fullName>
    </recommendedName>
</protein>
<dbReference type="SUPFAM" id="SSF46689">
    <property type="entry name" value="Homeodomain-like"/>
    <property type="match status" value="1"/>
</dbReference>
<gene>
    <name evidence="1" type="ORF">RCL2_002999800</name>
</gene>
<name>A0A8H3R520_9GLOM</name>
<evidence type="ECO:0000313" key="1">
    <source>
        <dbReference type="EMBL" id="GET03669.1"/>
    </source>
</evidence>
<reference evidence="1" key="1">
    <citation type="submission" date="2019-10" db="EMBL/GenBank/DDBJ databases">
        <title>Conservation and host-specific expression of non-tandemly repeated heterogenous ribosome RNA gene in arbuscular mycorrhizal fungi.</title>
        <authorList>
            <person name="Maeda T."/>
            <person name="Kobayashi Y."/>
            <person name="Nakagawa T."/>
            <person name="Ezawa T."/>
            <person name="Yamaguchi K."/>
            <person name="Bino T."/>
            <person name="Nishimoto Y."/>
            <person name="Shigenobu S."/>
            <person name="Kawaguchi M."/>
        </authorList>
    </citation>
    <scope>NUCLEOTIDE SEQUENCE</scope>
    <source>
        <strain evidence="1">HR1</strain>
    </source>
</reference>
<dbReference type="Pfam" id="PF13921">
    <property type="entry name" value="Myb_DNA-bind_6"/>
    <property type="match status" value="1"/>
</dbReference>
<evidence type="ECO:0008006" key="3">
    <source>
        <dbReference type="Google" id="ProtNLM"/>
    </source>
</evidence>
<dbReference type="InterPro" id="IPR009057">
    <property type="entry name" value="Homeodomain-like_sf"/>
</dbReference>
<accession>A0A8H3R520</accession>
<dbReference type="OrthoDB" id="2143914at2759"/>
<comment type="caution">
    <text evidence="1">The sequence shown here is derived from an EMBL/GenBank/DDBJ whole genome shotgun (WGS) entry which is preliminary data.</text>
</comment>
<dbReference type="Proteomes" id="UP000615446">
    <property type="component" value="Unassembled WGS sequence"/>
</dbReference>
<sequence>MTKFNAHVDSLIEQYMSKGSHLPKCFANISKELPQYNPKQIRSRWKEKLDPNLCHEPLSSREKRFIIQWISTSKMIQRNDTIYWVRLRDELEIKFYKARPENLLKNYWYSRQRRLGGSAREGPSNKPAIPYLLNYH</sequence>